<evidence type="ECO:0000256" key="1">
    <source>
        <dbReference type="SAM" id="Phobius"/>
    </source>
</evidence>
<reference evidence="3 5" key="2">
    <citation type="submission" date="2020-02" db="EMBL/GenBank/DDBJ databases">
        <authorList>
            <person name="Feng H."/>
        </authorList>
    </citation>
    <scope>NUCLEOTIDE SEQUENCE [LARGE SCALE GENOMIC DNA]</scope>
    <source>
        <strain evidence="3 5">Gsoil 114</strain>
    </source>
</reference>
<gene>
    <name evidence="3" type="ORF">G4D61_02310</name>
    <name evidence="2" type="ORF">NG54_10940</name>
</gene>
<feature type="transmembrane region" description="Helical" evidence="1">
    <location>
        <begin position="91"/>
        <end position="112"/>
    </location>
</feature>
<accession>A0A0A6VC68</accession>
<sequence length="118" mass="13736">MISSWFMLFLLIFASFRLTRLLVYDKITNFLRKPFHEEIEEIEPDGSKQTYIIIKGKGIRRWIGELLSCYWCTGIWCAAILYLGWVFFPTISIYVISILTIAGCASIVETLLSPFLDR</sequence>
<reference evidence="3 5" key="3">
    <citation type="submission" date="2020-03" db="EMBL/GenBank/DDBJ databases">
        <title>Bacillus aquiflavi sp. nov., isolated from yellow water of strong flavor Chinese baijiu in Yibin region of China.</title>
        <authorList>
            <person name="Xie J."/>
        </authorList>
    </citation>
    <scope>NUCLEOTIDE SEQUENCE [LARGE SCALE GENOMIC DNA]</scope>
    <source>
        <strain evidence="3 5">Gsoil 114</strain>
    </source>
</reference>
<dbReference type="RefSeq" id="WP_025727473.1">
    <property type="nucleotide sequence ID" value="NZ_JAAIWK010000002.1"/>
</dbReference>
<protein>
    <submittedName>
        <fullName evidence="3">DUF1360 domain-containing protein</fullName>
    </submittedName>
    <submittedName>
        <fullName evidence="2">Sporulation protein</fullName>
    </submittedName>
</protein>
<comment type="caution">
    <text evidence="2">The sequence shown here is derived from an EMBL/GenBank/DDBJ whole genome shotgun (WGS) entry which is preliminary data.</text>
</comment>
<dbReference type="Pfam" id="PF07098">
    <property type="entry name" value="DUF1360"/>
    <property type="match status" value="1"/>
</dbReference>
<dbReference type="OrthoDB" id="4722315at2"/>
<name>A0A0A6VC68_9BACI</name>
<dbReference type="STRING" id="363870.NG54_10940"/>
<feature type="transmembrane region" description="Helical" evidence="1">
    <location>
        <begin position="6"/>
        <end position="23"/>
    </location>
</feature>
<reference evidence="2 4" key="1">
    <citation type="submission" date="2014-10" db="EMBL/GenBank/DDBJ databases">
        <title>Draft genome of phytase producing Bacillus ginsengihumi strain M2.11.</title>
        <authorList>
            <person name="Toymentseva A."/>
            <person name="Boulygina E.A."/>
            <person name="Kazakov S.V."/>
            <person name="Kayumov I."/>
            <person name="Suleimanova A.D."/>
            <person name="Mardanova A.M."/>
            <person name="Maria S.N."/>
            <person name="Sergey M.Y."/>
            <person name="Sharipova M.R."/>
        </authorList>
    </citation>
    <scope>NUCLEOTIDE SEQUENCE [LARGE SCALE GENOMIC DNA]</scope>
    <source>
        <strain evidence="2 4">M2.11</strain>
    </source>
</reference>
<proteinExistence type="predicted"/>
<dbReference type="InterPro" id="IPR010773">
    <property type="entry name" value="Mycophage_PG1_Gp7"/>
</dbReference>
<dbReference type="Proteomes" id="UP000476934">
    <property type="component" value="Unassembled WGS sequence"/>
</dbReference>
<dbReference type="Proteomes" id="UP000030588">
    <property type="component" value="Unassembled WGS sequence"/>
</dbReference>
<evidence type="ECO:0000313" key="4">
    <source>
        <dbReference type="Proteomes" id="UP000030588"/>
    </source>
</evidence>
<keyword evidence="1" id="KW-1133">Transmembrane helix</keyword>
<organism evidence="2 4">
    <name type="scientific">Heyndrickxia ginsengihumi</name>
    <dbReference type="NCBI Taxonomy" id="363870"/>
    <lineage>
        <taxon>Bacteria</taxon>
        <taxon>Bacillati</taxon>
        <taxon>Bacillota</taxon>
        <taxon>Bacilli</taxon>
        <taxon>Bacillales</taxon>
        <taxon>Bacillaceae</taxon>
        <taxon>Heyndrickxia</taxon>
    </lineage>
</organism>
<keyword evidence="1" id="KW-0472">Membrane</keyword>
<evidence type="ECO:0000313" key="5">
    <source>
        <dbReference type="Proteomes" id="UP000476934"/>
    </source>
</evidence>
<evidence type="ECO:0000313" key="2">
    <source>
        <dbReference type="EMBL" id="KHD85176.1"/>
    </source>
</evidence>
<keyword evidence="5" id="KW-1185">Reference proteome</keyword>
<feature type="transmembrane region" description="Helical" evidence="1">
    <location>
        <begin position="62"/>
        <end position="85"/>
    </location>
</feature>
<keyword evidence="1" id="KW-0812">Transmembrane</keyword>
<dbReference type="AlphaFoldDB" id="A0A0A6VC68"/>
<dbReference type="EMBL" id="JRUN01000030">
    <property type="protein sequence ID" value="KHD85176.1"/>
    <property type="molecule type" value="Genomic_DNA"/>
</dbReference>
<dbReference type="EMBL" id="JAAIWK010000002">
    <property type="protein sequence ID" value="NEY18800.1"/>
    <property type="molecule type" value="Genomic_DNA"/>
</dbReference>
<evidence type="ECO:0000313" key="3">
    <source>
        <dbReference type="EMBL" id="NEY18800.1"/>
    </source>
</evidence>